<keyword evidence="2" id="KW-1185">Reference proteome</keyword>
<dbReference type="OrthoDB" id="9810101at2"/>
<organism evidence="1 2">
    <name type="scientific">Schleiferilactobacillus perolens DSM 12744</name>
    <dbReference type="NCBI Taxonomy" id="1423792"/>
    <lineage>
        <taxon>Bacteria</taxon>
        <taxon>Bacillati</taxon>
        <taxon>Bacillota</taxon>
        <taxon>Bacilli</taxon>
        <taxon>Lactobacillales</taxon>
        <taxon>Lactobacillaceae</taxon>
        <taxon>Schleiferilactobacillus</taxon>
    </lineage>
</organism>
<dbReference type="SFLD" id="SFLDG01140">
    <property type="entry name" value="C2.B:_Phosphomannomutase_and_P"/>
    <property type="match status" value="1"/>
</dbReference>
<dbReference type="SUPFAM" id="SSF56784">
    <property type="entry name" value="HAD-like"/>
    <property type="match status" value="1"/>
</dbReference>
<dbReference type="RefSeq" id="WP_057818408.1">
    <property type="nucleotide sequence ID" value="NZ_AZEC01000002.1"/>
</dbReference>
<dbReference type="PANTHER" id="PTHR10000:SF25">
    <property type="entry name" value="PHOSPHATASE YKRA-RELATED"/>
    <property type="match status" value="1"/>
</dbReference>
<dbReference type="GO" id="GO:0000287">
    <property type="term" value="F:magnesium ion binding"/>
    <property type="evidence" value="ECO:0007669"/>
    <property type="project" value="TreeGrafter"/>
</dbReference>
<dbReference type="EMBL" id="AZEC01000002">
    <property type="protein sequence ID" value="KRL14304.1"/>
    <property type="molecule type" value="Genomic_DNA"/>
</dbReference>
<dbReference type="SFLD" id="SFLDS00003">
    <property type="entry name" value="Haloacid_Dehalogenase"/>
    <property type="match status" value="1"/>
</dbReference>
<gene>
    <name evidence="1" type="ORF">FD09_GL001473</name>
</gene>
<evidence type="ECO:0000313" key="2">
    <source>
        <dbReference type="Proteomes" id="UP000051330"/>
    </source>
</evidence>
<dbReference type="Gene3D" id="3.30.1240.10">
    <property type="match status" value="1"/>
</dbReference>
<dbReference type="GO" id="GO:0005829">
    <property type="term" value="C:cytosol"/>
    <property type="evidence" value="ECO:0007669"/>
    <property type="project" value="TreeGrafter"/>
</dbReference>
<dbReference type="GO" id="GO:0016791">
    <property type="term" value="F:phosphatase activity"/>
    <property type="evidence" value="ECO:0007669"/>
    <property type="project" value="UniProtKB-ARBA"/>
</dbReference>
<dbReference type="InterPro" id="IPR036412">
    <property type="entry name" value="HAD-like_sf"/>
</dbReference>
<reference evidence="1 2" key="1">
    <citation type="journal article" date="2015" name="Genome Announc.">
        <title>Expanding the biotechnology potential of lactobacilli through comparative genomics of 213 strains and associated genera.</title>
        <authorList>
            <person name="Sun Z."/>
            <person name="Harris H.M."/>
            <person name="McCann A."/>
            <person name="Guo C."/>
            <person name="Argimon S."/>
            <person name="Zhang W."/>
            <person name="Yang X."/>
            <person name="Jeffery I.B."/>
            <person name="Cooney J.C."/>
            <person name="Kagawa T.F."/>
            <person name="Liu W."/>
            <person name="Song Y."/>
            <person name="Salvetti E."/>
            <person name="Wrobel A."/>
            <person name="Rasinkangas P."/>
            <person name="Parkhill J."/>
            <person name="Rea M.C."/>
            <person name="O'Sullivan O."/>
            <person name="Ritari J."/>
            <person name="Douillard F.P."/>
            <person name="Paul Ross R."/>
            <person name="Yang R."/>
            <person name="Briner A.E."/>
            <person name="Felis G.E."/>
            <person name="de Vos W.M."/>
            <person name="Barrangou R."/>
            <person name="Klaenhammer T.R."/>
            <person name="Caufield P.W."/>
            <person name="Cui Y."/>
            <person name="Zhang H."/>
            <person name="O'Toole P.W."/>
        </authorList>
    </citation>
    <scope>NUCLEOTIDE SEQUENCE [LARGE SCALE GENOMIC DNA]</scope>
    <source>
        <strain evidence="1 2">DSM 12744</strain>
    </source>
</reference>
<dbReference type="InterPro" id="IPR023214">
    <property type="entry name" value="HAD_sf"/>
</dbReference>
<name>A0A0R1N266_9LACO</name>
<sequence length="259" mass="28609">MTQYSGVVFFDLDGTLLNGHSVVDDSTANAVHELKDNGYLPIIATGRSPLEIKDARRATGINTFITLNGGYIEYEGKAIYRGVIPHDIVDQTVAIGDALGEAVSFYTADAIRTTRDTTAMRTAYTDIKTTIPAVDPDYYQGRDILMLLILTEKNDGRYEFPLKDELDFYRNGPHSIDTVLKTVSKRKGIERLLALLKLTDIPTYAFGDGPNDLPMLEYVDHPVAMGNGITAAKDRAEFITSTNTADGIRNGLRHFNLIK</sequence>
<dbReference type="Pfam" id="PF08282">
    <property type="entry name" value="Hydrolase_3"/>
    <property type="match status" value="1"/>
</dbReference>
<dbReference type="Proteomes" id="UP000051330">
    <property type="component" value="Unassembled WGS sequence"/>
</dbReference>
<dbReference type="Gene3D" id="3.40.50.1000">
    <property type="entry name" value="HAD superfamily/HAD-like"/>
    <property type="match status" value="1"/>
</dbReference>
<comment type="caution">
    <text evidence="1">The sequence shown here is derived from an EMBL/GenBank/DDBJ whole genome shotgun (WGS) entry which is preliminary data.</text>
</comment>
<dbReference type="InterPro" id="IPR000150">
    <property type="entry name" value="Cof"/>
</dbReference>
<keyword evidence="1" id="KW-0378">Hydrolase</keyword>
<protein>
    <submittedName>
        <fullName evidence="1">Cof-like hydrolase family protein</fullName>
    </submittedName>
</protein>
<dbReference type="PROSITE" id="PS01229">
    <property type="entry name" value="COF_2"/>
    <property type="match status" value="1"/>
</dbReference>
<dbReference type="InterPro" id="IPR006379">
    <property type="entry name" value="HAD-SF_hydro_IIB"/>
</dbReference>
<dbReference type="PATRIC" id="fig|1423792.3.peg.1489"/>
<dbReference type="AlphaFoldDB" id="A0A0R1N266"/>
<accession>A0A0R1N266</accession>
<dbReference type="STRING" id="1423792.FD09_GL001473"/>
<dbReference type="NCBIfam" id="TIGR00099">
    <property type="entry name" value="Cof-subfamily"/>
    <property type="match status" value="1"/>
</dbReference>
<dbReference type="PROSITE" id="PS01228">
    <property type="entry name" value="COF_1"/>
    <property type="match status" value="1"/>
</dbReference>
<dbReference type="NCBIfam" id="TIGR01484">
    <property type="entry name" value="HAD-SF-IIB"/>
    <property type="match status" value="1"/>
</dbReference>
<evidence type="ECO:0000313" key="1">
    <source>
        <dbReference type="EMBL" id="KRL14304.1"/>
    </source>
</evidence>
<proteinExistence type="predicted"/>
<dbReference type="PANTHER" id="PTHR10000">
    <property type="entry name" value="PHOSPHOSERINE PHOSPHATASE"/>
    <property type="match status" value="1"/>
</dbReference>